<evidence type="ECO:0000256" key="2">
    <source>
        <dbReference type="SAM" id="Phobius"/>
    </source>
</evidence>
<gene>
    <name evidence="3" type="ORF">HDA30_000397</name>
</gene>
<keyword evidence="2" id="KW-0472">Membrane</keyword>
<proteinExistence type="predicted"/>
<feature type="compositionally biased region" description="Basic and acidic residues" evidence="1">
    <location>
        <begin position="279"/>
        <end position="289"/>
    </location>
</feature>
<reference evidence="3 4" key="1">
    <citation type="submission" date="2020-08" db="EMBL/GenBank/DDBJ databases">
        <title>Sequencing the genomes of 1000 actinobacteria strains.</title>
        <authorList>
            <person name="Klenk H.-P."/>
        </authorList>
    </citation>
    <scope>NUCLEOTIDE SEQUENCE [LARGE SCALE GENOMIC DNA]</scope>
    <source>
        <strain evidence="3 4">DSM 23974</strain>
    </source>
</reference>
<keyword evidence="4" id="KW-1185">Reference proteome</keyword>
<protein>
    <submittedName>
        <fullName evidence="3">Uncharacterized protein</fullName>
    </submittedName>
</protein>
<keyword evidence="2" id="KW-0812">Transmembrane</keyword>
<organism evidence="3 4">
    <name type="scientific">Micrococcus cohnii</name>
    <dbReference type="NCBI Taxonomy" id="993416"/>
    <lineage>
        <taxon>Bacteria</taxon>
        <taxon>Bacillati</taxon>
        <taxon>Actinomycetota</taxon>
        <taxon>Actinomycetes</taxon>
        <taxon>Micrococcales</taxon>
        <taxon>Micrococcaceae</taxon>
        <taxon>Micrococcus</taxon>
    </lineage>
</organism>
<comment type="caution">
    <text evidence="3">The sequence shown here is derived from an EMBL/GenBank/DDBJ whole genome shotgun (WGS) entry which is preliminary data.</text>
</comment>
<name>A0A7W7GML0_9MICC</name>
<keyword evidence="2" id="KW-1133">Transmembrane helix</keyword>
<dbReference type="Proteomes" id="UP000540191">
    <property type="component" value="Unassembled WGS sequence"/>
</dbReference>
<dbReference type="EMBL" id="JACHNA010000001">
    <property type="protein sequence ID" value="MBB4734889.1"/>
    <property type="molecule type" value="Genomic_DNA"/>
</dbReference>
<evidence type="ECO:0000256" key="1">
    <source>
        <dbReference type="SAM" id="MobiDB-lite"/>
    </source>
</evidence>
<feature type="transmembrane region" description="Helical" evidence="2">
    <location>
        <begin position="33"/>
        <end position="50"/>
    </location>
</feature>
<dbReference type="RefSeq" id="WP_184240964.1">
    <property type="nucleotide sequence ID" value="NZ_JACHNA010000001.1"/>
</dbReference>
<feature type="region of interest" description="Disordered" evidence="1">
    <location>
        <begin position="241"/>
        <end position="289"/>
    </location>
</feature>
<evidence type="ECO:0000313" key="4">
    <source>
        <dbReference type="Proteomes" id="UP000540191"/>
    </source>
</evidence>
<dbReference type="AlphaFoldDB" id="A0A7W7GML0"/>
<feature type="compositionally biased region" description="Pro residues" evidence="1">
    <location>
        <begin position="267"/>
        <end position="277"/>
    </location>
</feature>
<evidence type="ECO:0000313" key="3">
    <source>
        <dbReference type="EMBL" id="MBB4734889.1"/>
    </source>
</evidence>
<sequence>MDWWHALWMWVGSVLGGFTNWWNTLNIGNLSEAWAAAGSLAVVVVTVTLTRHENRRHRRSELEGRLDRIEAGQRERYERIEAVTLVLEGPDEYGWVDLAVYNKSARPISRAYLVQSSPDLDLADVPKDRLVSAESAFWVGVVAAGEAFEETFSEEEVGLSVDDGVAMLFDDVDGSTWWVHADGGRQLAFDLSLHRPAEVRRLKRELENLDPRRVRFQRWRERRATNRRARRALAELKRNGYLPPDWKIGDPAPRVIPDGPPDRVSPQPTPPAPPATDPPADRPDRGAAS</sequence>
<accession>A0A7W7GML0</accession>